<keyword evidence="5" id="KW-0432">Leucine biosynthesis</keyword>
<accession>A0A160TIJ3</accession>
<keyword evidence="8" id="KW-0460">Magnesium</keyword>
<dbReference type="GO" id="GO:0005829">
    <property type="term" value="C:cytosol"/>
    <property type="evidence" value="ECO:0007669"/>
    <property type="project" value="TreeGrafter"/>
</dbReference>
<dbReference type="PANTHER" id="PTHR42979:SF1">
    <property type="entry name" value="3-ISOPROPYLMALATE DEHYDROGENASE"/>
    <property type="match status" value="1"/>
</dbReference>
<evidence type="ECO:0000256" key="3">
    <source>
        <dbReference type="ARBA" id="ARBA00011738"/>
    </source>
</evidence>
<evidence type="ECO:0000259" key="13">
    <source>
        <dbReference type="SMART" id="SM01329"/>
    </source>
</evidence>
<dbReference type="GO" id="GO:0000287">
    <property type="term" value="F:magnesium ion binding"/>
    <property type="evidence" value="ECO:0007669"/>
    <property type="project" value="InterPro"/>
</dbReference>
<keyword evidence="11" id="KW-0464">Manganese</keyword>
<evidence type="ECO:0000256" key="11">
    <source>
        <dbReference type="ARBA" id="ARBA00023211"/>
    </source>
</evidence>
<feature type="domain" description="Isopropylmalate dehydrogenase-like" evidence="13">
    <location>
        <begin position="43"/>
        <end position="383"/>
    </location>
</feature>
<evidence type="ECO:0000256" key="7">
    <source>
        <dbReference type="ARBA" id="ARBA00022723"/>
    </source>
</evidence>
<sequence>MRDPRLDGKGGALRSPRAWGVLPAVEEERSFDWRSPNGFLVPLIAILPGDGIGPEVTAEARRVLEALDLGLSFEEGLVGGAAYHATDHPLPPETLDLAKRADAILFGSVGDPSCDNLERGLRPEQAILGLRKELTLFANLRPAKLFPGLEDASSLRPEIARRIDLLIIRELNGDVYFGEKAMRTTPAGLREGYDMMSYDESEVSRIAHSGFQAAQRRGGKLCSIDKANVLETSQLWRDVVIETAKHYPDVALSHMLVDNAAMQLVRDPGQFDVIVTGNLFGDILSDLASMCVGSIGLLPSAALDAAGKGLYEPIHGSAPDIAGQGKANPAAAILSAAMMLRFSLNQPEAADRIEAAVATALANGARTADLGGSLSTRGMADAVLAALA</sequence>
<dbReference type="AlphaFoldDB" id="A0A160TIJ3"/>
<evidence type="ECO:0000256" key="5">
    <source>
        <dbReference type="ARBA" id="ARBA00022430"/>
    </source>
</evidence>
<evidence type="ECO:0000256" key="4">
    <source>
        <dbReference type="ARBA" id="ARBA00013101"/>
    </source>
</evidence>
<protein>
    <recommendedName>
        <fullName evidence="4">3-isopropylmalate dehydrogenase</fullName>
        <ecNumber evidence="4">1.1.1.85</ecNumber>
    </recommendedName>
</protein>
<dbReference type="Pfam" id="PF00180">
    <property type="entry name" value="Iso_dh"/>
    <property type="match status" value="1"/>
</dbReference>
<dbReference type="EC" id="1.1.1.85" evidence="4"/>
<comment type="subunit">
    <text evidence="3">Homodimer.</text>
</comment>
<dbReference type="SMART" id="SM01329">
    <property type="entry name" value="Iso_dh"/>
    <property type="match status" value="1"/>
</dbReference>
<evidence type="ECO:0000256" key="6">
    <source>
        <dbReference type="ARBA" id="ARBA00022605"/>
    </source>
</evidence>
<dbReference type="PROSITE" id="PS00470">
    <property type="entry name" value="IDH_IMDH"/>
    <property type="match status" value="1"/>
</dbReference>
<dbReference type="NCBIfam" id="TIGR00169">
    <property type="entry name" value="leuB"/>
    <property type="match status" value="1"/>
</dbReference>
<dbReference type="HAMAP" id="MF_01033">
    <property type="entry name" value="LeuB_type1"/>
    <property type="match status" value="1"/>
</dbReference>
<dbReference type="InterPro" id="IPR004429">
    <property type="entry name" value="Isopropylmalate_DH"/>
</dbReference>
<dbReference type="FunFam" id="3.40.718.10:FF:000006">
    <property type="entry name" value="3-isopropylmalate dehydrogenase"/>
    <property type="match status" value="1"/>
</dbReference>
<keyword evidence="12" id="KW-0100">Branched-chain amino acid biosynthesis</keyword>
<dbReference type="GO" id="GO:0051287">
    <property type="term" value="F:NAD binding"/>
    <property type="evidence" value="ECO:0007669"/>
    <property type="project" value="InterPro"/>
</dbReference>
<dbReference type="GO" id="GO:0009098">
    <property type="term" value="P:L-leucine biosynthetic process"/>
    <property type="evidence" value="ECO:0007669"/>
    <property type="project" value="UniProtKB-KW"/>
</dbReference>
<keyword evidence="7" id="KW-0479">Metal-binding</keyword>
<keyword evidence="9 14" id="KW-0560">Oxidoreductase</keyword>
<dbReference type="GO" id="GO:0003862">
    <property type="term" value="F:3-isopropylmalate dehydrogenase activity"/>
    <property type="evidence" value="ECO:0007669"/>
    <property type="project" value="UniProtKB-EC"/>
</dbReference>
<proteinExistence type="inferred from homology"/>
<evidence type="ECO:0000256" key="9">
    <source>
        <dbReference type="ARBA" id="ARBA00023002"/>
    </source>
</evidence>
<evidence type="ECO:0000313" key="14">
    <source>
        <dbReference type="EMBL" id="CUS43988.1"/>
    </source>
</evidence>
<dbReference type="InterPro" id="IPR024084">
    <property type="entry name" value="IsoPropMal-DH-like_dom"/>
</dbReference>
<evidence type="ECO:0000256" key="1">
    <source>
        <dbReference type="ARBA" id="ARBA00001936"/>
    </source>
</evidence>
<gene>
    <name evidence="14" type="ORF">MGWOODY_Smn2517</name>
</gene>
<evidence type="ECO:0000256" key="8">
    <source>
        <dbReference type="ARBA" id="ARBA00022842"/>
    </source>
</evidence>
<comment type="cofactor">
    <cofactor evidence="1">
        <name>Mn(2+)</name>
        <dbReference type="ChEBI" id="CHEBI:29035"/>
    </cofactor>
</comment>
<dbReference type="SUPFAM" id="SSF53659">
    <property type="entry name" value="Isocitrate/Isopropylmalate dehydrogenase-like"/>
    <property type="match status" value="1"/>
</dbReference>
<evidence type="ECO:0000256" key="12">
    <source>
        <dbReference type="ARBA" id="ARBA00023304"/>
    </source>
</evidence>
<keyword evidence="6" id="KW-0028">Amino-acid biosynthesis</keyword>
<evidence type="ECO:0000256" key="10">
    <source>
        <dbReference type="ARBA" id="ARBA00023027"/>
    </source>
</evidence>
<dbReference type="PANTHER" id="PTHR42979">
    <property type="entry name" value="3-ISOPROPYLMALATE DEHYDROGENASE"/>
    <property type="match status" value="1"/>
</dbReference>
<name>A0A160TIJ3_9ZZZZ</name>
<dbReference type="Gene3D" id="3.40.718.10">
    <property type="entry name" value="Isopropylmalate Dehydrogenase"/>
    <property type="match status" value="1"/>
</dbReference>
<evidence type="ECO:0000256" key="2">
    <source>
        <dbReference type="ARBA" id="ARBA00001946"/>
    </source>
</evidence>
<dbReference type="InterPro" id="IPR019818">
    <property type="entry name" value="IsoCit/isopropylmalate_DH_CS"/>
</dbReference>
<dbReference type="EMBL" id="CZQE01000102">
    <property type="protein sequence ID" value="CUS43988.1"/>
    <property type="molecule type" value="Genomic_DNA"/>
</dbReference>
<reference evidence="14" key="1">
    <citation type="submission" date="2015-10" db="EMBL/GenBank/DDBJ databases">
        <authorList>
            <person name="Gilbert D.G."/>
        </authorList>
    </citation>
    <scope>NUCLEOTIDE SEQUENCE</scope>
</reference>
<keyword evidence="10" id="KW-0520">NAD</keyword>
<comment type="cofactor">
    <cofactor evidence="2">
        <name>Mg(2+)</name>
        <dbReference type="ChEBI" id="CHEBI:18420"/>
    </cofactor>
</comment>
<organism evidence="14">
    <name type="scientific">hydrothermal vent metagenome</name>
    <dbReference type="NCBI Taxonomy" id="652676"/>
    <lineage>
        <taxon>unclassified sequences</taxon>
        <taxon>metagenomes</taxon>
        <taxon>ecological metagenomes</taxon>
    </lineage>
</organism>